<keyword evidence="2" id="KW-1133">Transmembrane helix</keyword>
<feature type="transmembrane region" description="Helical" evidence="2">
    <location>
        <begin position="20"/>
        <end position="38"/>
    </location>
</feature>
<dbReference type="Proteomes" id="UP000467428">
    <property type="component" value="Plasmid pJCM18538"/>
</dbReference>
<feature type="transmembrane region" description="Helical" evidence="2">
    <location>
        <begin position="110"/>
        <end position="131"/>
    </location>
</feature>
<feature type="region of interest" description="Disordered" evidence="1">
    <location>
        <begin position="473"/>
        <end position="547"/>
    </location>
</feature>
<evidence type="ECO:0008006" key="5">
    <source>
        <dbReference type="Google" id="ProtNLM"/>
    </source>
</evidence>
<feature type="compositionally biased region" description="Polar residues" evidence="1">
    <location>
        <begin position="639"/>
        <end position="658"/>
    </location>
</feature>
<feature type="transmembrane region" description="Helical" evidence="2">
    <location>
        <begin position="137"/>
        <end position="154"/>
    </location>
</feature>
<evidence type="ECO:0000256" key="1">
    <source>
        <dbReference type="SAM" id="MobiDB-lite"/>
    </source>
</evidence>
<organism evidence="3 4">
    <name type="scientific">Mycolicibacterium arabiense</name>
    <dbReference type="NCBI Taxonomy" id="1286181"/>
    <lineage>
        <taxon>Bacteria</taxon>
        <taxon>Bacillati</taxon>
        <taxon>Actinomycetota</taxon>
        <taxon>Actinomycetes</taxon>
        <taxon>Mycobacteriales</taxon>
        <taxon>Mycobacteriaceae</taxon>
        <taxon>Mycolicibacterium</taxon>
    </lineage>
</organism>
<feature type="region of interest" description="Disordered" evidence="1">
    <location>
        <begin position="596"/>
        <end position="700"/>
    </location>
</feature>
<dbReference type="KEGG" id="marz:MARA_00290"/>
<feature type="transmembrane region" description="Helical" evidence="2">
    <location>
        <begin position="186"/>
        <end position="205"/>
    </location>
</feature>
<feature type="transmembrane region" description="Helical" evidence="2">
    <location>
        <begin position="422"/>
        <end position="443"/>
    </location>
</feature>
<proteinExistence type="predicted"/>
<name>A0A7I7RRH6_9MYCO</name>
<feature type="compositionally biased region" description="Basic and acidic residues" evidence="1">
    <location>
        <begin position="676"/>
        <end position="685"/>
    </location>
</feature>
<dbReference type="EMBL" id="AP022592">
    <property type="protein sequence ID" value="BBY46599.1"/>
    <property type="molecule type" value="Genomic_DNA"/>
</dbReference>
<sequence length="700" mass="71877">MTSSGALTLWLADHPRVRRTVVAMTLTYTLSLVGLLCAPNAVAAGGSAALGWTGLRDTDGVPIGYYFLSLVSVREAASNNGQEVSMIDPSTWMPWMAAAMERAVDNATAAWWLGMIAGTFIFIMAAALWFLRFALSTGWLVAIATFGLPLYNAVSALVSSMMLGPIAITICVIVAGYHILRGHPGRGWAMLGTAIVLTVLLATVFSDPIGDLYSEHGLLALGRGTGLEIAQAAIGAPFASGASLDAKLDALMSHVVTAGVRHPLQVLNFGMVVDDIGGCRQAWSAATMAARGVDGDGPAHAMTTCGAPQALAYAQRLGGSDATIGLALLVVAIVVAFFYFYVGLSVMLVGIKSLYFGILVGPSFLLGMMGFGRALAFAKHCGTELFMHVIQLMVFEVYLAVSAIGLTWVLTTDALGASTATAIPRVLIMAVAAGVLWLGFRFVDRSFHTDSMGTIGRQVSGAWHAGTGAVRDEAGSYRDKAQGVSERLGRRGRGEPADAGDQDSGNGSTTRPMPGMEWFKPRATSAARAHHAPADATNTSGGGAAQSGVKSAATSAAATAAMTAVKVAAPEVAVPVAAATKAAGVAGTAGHVLKTPKSASSAASGLAGQGGAEPSPGAPLRPPRPDAVSSSPPVREPAQASTMASRSTGQPSGAQPATNARPPRTNAASTGTIDTDTPRQHDDPQPRAARPPRPPREIGS</sequence>
<dbReference type="RefSeq" id="WP_163916065.1">
    <property type="nucleotide sequence ID" value="NZ_AP022592.1"/>
</dbReference>
<accession>A0A7I7RRH6</accession>
<gene>
    <name evidence="3" type="ORF">MARA_00290</name>
</gene>
<feature type="compositionally biased region" description="Polar residues" evidence="1">
    <location>
        <begin position="666"/>
        <end position="675"/>
    </location>
</feature>
<evidence type="ECO:0000313" key="3">
    <source>
        <dbReference type="EMBL" id="BBY46599.1"/>
    </source>
</evidence>
<keyword evidence="2" id="KW-0812">Transmembrane</keyword>
<feature type="transmembrane region" description="Helical" evidence="2">
    <location>
        <begin position="322"/>
        <end position="342"/>
    </location>
</feature>
<evidence type="ECO:0000256" key="2">
    <source>
        <dbReference type="SAM" id="Phobius"/>
    </source>
</evidence>
<feature type="transmembrane region" description="Helical" evidence="2">
    <location>
        <begin position="354"/>
        <end position="377"/>
    </location>
</feature>
<feature type="compositionally biased region" description="Basic and acidic residues" evidence="1">
    <location>
        <begin position="473"/>
        <end position="496"/>
    </location>
</feature>
<keyword evidence="2" id="KW-0472">Membrane</keyword>
<geneLocation type="plasmid" evidence="3">
    <name>pJCM18538</name>
</geneLocation>
<feature type="transmembrane region" description="Helical" evidence="2">
    <location>
        <begin position="389"/>
        <end position="410"/>
    </location>
</feature>
<dbReference type="AlphaFoldDB" id="A0A7I7RRH6"/>
<feature type="transmembrane region" description="Helical" evidence="2">
    <location>
        <begin position="161"/>
        <end position="180"/>
    </location>
</feature>
<protein>
    <recommendedName>
        <fullName evidence="5">TrbL/VirB6 plasmid conjugal transfer protein</fullName>
    </recommendedName>
</protein>
<keyword evidence="4" id="KW-1185">Reference proteome</keyword>
<reference evidence="3 4" key="1">
    <citation type="journal article" date="2019" name="Emerg. Microbes Infect.">
        <title>Comprehensive subspecies identification of 175 nontuberculous mycobacteria species based on 7547 genomic profiles.</title>
        <authorList>
            <person name="Matsumoto Y."/>
            <person name="Kinjo T."/>
            <person name="Motooka D."/>
            <person name="Nabeya D."/>
            <person name="Jung N."/>
            <person name="Uechi K."/>
            <person name="Horii T."/>
            <person name="Iida T."/>
            <person name="Fujita J."/>
            <person name="Nakamura S."/>
        </authorList>
    </citation>
    <scope>NUCLEOTIDE SEQUENCE [LARGE SCALE GENOMIC DNA]</scope>
    <source>
        <strain evidence="3 4">JCM 18538</strain>
        <plasmid evidence="3">pJCM18538</plasmid>
    </source>
</reference>
<evidence type="ECO:0000313" key="4">
    <source>
        <dbReference type="Proteomes" id="UP000467428"/>
    </source>
</evidence>
<keyword evidence="3" id="KW-0614">Plasmid</keyword>